<dbReference type="Pfam" id="PF00750">
    <property type="entry name" value="tRNA-synt_1d"/>
    <property type="match status" value="1"/>
</dbReference>
<evidence type="ECO:0000256" key="4">
    <source>
        <dbReference type="ARBA" id="ARBA00022741"/>
    </source>
</evidence>
<dbReference type="Gene3D" id="3.40.50.620">
    <property type="entry name" value="HUPs"/>
    <property type="match status" value="1"/>
</dbReference>
<dbReference type="FunFam" id="3.40.50.620:FF:000058">
    <property type="entry name" value="Mitochondrial arginyl-tRNA synthetase"/>
    <property type="match status" value="1"/>
</dbReference>
<dbReference type="AlphaFoldDB" id="A0AAD5X6F5"/>
<dbReference type="Proteomes" id="UP001212841">
    <property type="component" value="Unassembled WGS sequence"/>
</dbReference>
<dbReference type="SUPFAM" id="SSF52374">
    <property type="entry name" value="Nucleotidylyl transferase"/>
    <property type="match status" value="1"/>
</dbReference>
<dbReference type="InterPro" id="IPR008909">
    <property type="entry name" value="DALR_anticod-bd"/>
</dbReference>
<dbReference type="NCBIfam" id="TIGR00456">
    <property type="entry name" value="argS"/>
    <property type="match status" value="1"/>
</dbReference>
<organism evidence="13 14">
    <name type="scientific">Rhizophlyctis rosea</name>
    <dbReference type="NCBI Taxonomy" id="64517"/>
    <lineage>
        <taxon>Eukaryota</taxon>
        <taxon>Fungi</taxon>
        <taxon>Fungi incertae sedis</taxon>
        <taxon>Chytridiomycota</taxon>
        <taxon>Chytridiomycota incertae sedis</taxon>
        <taxon>Chytridiomycetes</taxon>
        <taxon>Rhizophlyctidales</taxon>
        <taxon>Rhizophlyctidaceae</taxon>
        <taxon>Rhizophlyctis</taxon>
    </lineage>
</organism>
<keyword evidence="6 10" id="KW-0648">Protein biosynthesis</keyword>
<evidence type="ECO:0000256" key="3">
    <source>
        <dbReference type="ARBA" id="ARBA00022598"/>
    </source>
</evidence>
<dbReference type="InterPro" id="IPR005148">
    <property type="entry name" value="Arg-tRNA-synth_N"/>
</dbReference>
<evidence type="ECO:0000256" key="2">
    <source>
        <dbReference type="ARBA" id="ARBA00012837"/>
    </source>
</evidence>
<dbReference type="InterPro" id="IPR036695">
    <property type="entry name" value="Arg-tRNA-synth_N_sf"/>
</dbReference>
<dbReference type="SUPFAM" id="SSF47323">
    <property type="entry name" value="Anticodon-binding domain of a subclass of class I aminoacyl-tRNA synthetases"/>
    <property type="match status" value="1"/>
</dbReference>
<keyword evidence="4 10" id="KW-0547">Nucleotide-binding</keyword>
<dbReference type="EMBL" id="JADGJD010000011">
    <property type="protein sequence ID" value="KAJ3057106.1"/>
    <property type="molecule type" value="Genomic_DNA"/>
</dbReference>
<dbReference type="PANTHER" id="PTHR11956:SF11">
    <property type="entry name" value="ARGININE--TRNA LIGASE, MITOCHONDRIAL-RELATED"/>
    <property type="match status" value="1"/>
</dbReference>
<dbReference type="InterPro" id="IPR009080">
    <property type="entry name" value="tRNAsynth_Ia_anticodon-bd"/>
</dbReference>
<evidence type="ECO:0000256" key="8">
    <source>
        <dbReference type="ARBA" id="ARBA00033033"/>
    </source>
</evidence>
<comment type="caution">
    <text evidence="13">The sequence shown here is derived from an EMBL/GenBank/DDBJ whole genome shotgun (WGS) entry which is preliminary data.</text>
</comment>
<gene>
    <name evidence="13" type="primary">RARS2_1</name>
    <name evidence="13" type="ORF">HK097_000570</name>
</gene>
<dbReference type="Gene3D" id="3.30.1360.70">
    <property type="entry name" value="Arginyl tRNA synthetase N-terminal domain"/>
    <property type="match status" value="1"/>
</dbReference>
<dbReference type="EC" id="6.1.1.19" evidence="2"/>
<dbReference type="InterPro" id="IPR001412">
    <property type="entry name" value="aa-tRNA-synth_I_CS"/>
</dbReference>
<evidence type="ECO:0000313" key="13">
    <source>
        <dbReference type="EMBL" id="KAJ3057106.1"/>
    </source>
</evidence>
<feature type="domain" description="Arginyl tRNA synthetase N-terminal" evidence="12">
    <location>
        <begin position="195"/>
        <end position="275"/>
    </location>
</feature>
<feature type="domain" description="DALR anticodon binding" evidence="11">
    <location>
        <begin position="645"/>
        <end position="760"/>
    </location>
</feature>
<keyword evidence="14" id="KW-1185">Reference proteome</keyword>
<evidence type="ECO:0000256" key="1">
    <source>
        <dbReference type="ARBA" id="ARBA00005594"/>
    </source>
</evidence>
<dbReference type="SMART" id="SM01016">
    <property type="entry name" value="Arg_tRNA_synt_N"/>
    <property type="match status" value="1"/>
</dbReference>
<evidence type="ECO:0000259" key="11">
    <source>
        <dbReference type="SMART" id="SM00836"/>
    </source>
</evidence>
<dbReference type="Pfam" id="PF03485">
    <property type="entry name" value="Arg_tRNA_synt_N"/>
    <property type="match status" value="1"/>
</dbReference>
<dbReference type="InterPro" id="IPR014729">
    <property type="entry name" value="Rossmann-like_a/b/a_fold"/>
</dbReference>
<accession>A0AAD5X6F5</accession>
<reference evidence="13" key="1">
    <citation type="submission" date="2020-05" db="EMBL/GenBank/DDBJ databases">
        <title>Phylogenomic resolution of chytrid fungi.</title>
        <authorList>
            <person name="Stajich J.E."/>
            <person name="Amses K."/>
            <person name="Simmons R."/>
            <person name="Seto K."/>
            <person name="Myers J."/>
            <person name="Bonds A."/>
            <person name="Quandt C.A."/>
            <person name="Barry K."/>
            <person name="Liu P."/>
            <person name="Grigoriev I."/>
            <person name="Longcore J.E."/>
            <person name="James T.Y."/>
        </authorList>
    </citation>
    <scope>NUCLEOTIDE SEQUENCE</scope>
    <source>
        <strain evidence="13">JEL0318</strain>
    </source>
</reference>
<evidence type="ECO:0000313" key="14">
    <source>
        <dbReference type="Proteomes" id="UP001212841"/>
    </source>
</evidence>
<dbReference type="GO" id="GO:0032543">
    <property type="term" value="P:mitochondrial translation"/>
    <property type="evidence" value="ECO:0007669"/>
    <property type="project" value="TreeGrafter"/>
</dbReference>
<evidence type="ECO:0000256" key="6">
    <source>
        <dbReference type="ARBA" id="ARBA00022917"/>
    </source>
</evidence>
<dbReference type="GO" id="GO:0005524">
    <property type="term" value="F:ATP binding"/>
    <property type="evidence" value="ECO:0007669"/>
    <property type="project" value="UniProtKB-KW"/>
</dbReference>
<protein>
    <recommendedName>
        <fullName evidence="2">arginine--tRNA ligase</fullName>
        <ecNumber evidence="2">6.1.1.19</ecNumber>
    </recommendedName>
    <alternativeName>
        <fullName evidence="8">Arginyl-tRNA synthetase</fullName>
    </alternativeName>
</protein>
<evidence type="ECO:0000256" key="5">
    <source>
        <dbReference type="ARBA" id="ARBA00022840"/>
    </source>
</evidence>
<dbReference type="SMART" id="SM00836">
    <property type="entry name" value="DALR_1"/>
    <property type="match status" value="1"/>
</dbReference>
<dbReference type="GO" id="GO:0006420">
    <property type="term" value="P:arginyl-tRNA aminoacylation"/>
    <property type="evidence" value="ECO:0007669"/>
    <property type="project" value="InterPro"/>
</dbReference>
<dbReference type="InterPro" id="IPR035684">
    <property type="entry name" value="ArgRS_core"/>
</dbReference>
<comment type="catalytic activity">
    <reaction evidence="9">
        <text>tRNA(Arg) + L-arginine + ATP = L-arginyl-tRNA(Arg) + AMP + diphosphate</text>
        <dbReference type="Rhea" id="RHEA:20301"/>
        <dbReference type="Rhea" id="RHEA-COMP:9658"/>
        <dbReference type="Rhea" id="RHEA-COMP:9673"/>
        <dbReference type="ChEBI" id="CHEBI:30616"/>
        <dbReference type="ChEBI" id="CHEBI:32682"/>
        <dbReference type="ChEBI" id="CHEBI:33019"/>
        <dbReference type="ChEBI" id="CHEBI:78442"/>
        <dbReference type="ChEBI" id="CHEBI:78513"/>
        <dbReference type="ChEBI" id="CHEBI:456215"/>
        <dbReference type="EC" id="6.1.1.19"/>
    </reaction>
</comment>
<dbReference type="FunFam" id="1.10.730.10:FF:000006">
    <property type="entry name" value="Arginyl-tRNA synthetase 2, mitochondrial"/>
    <property type="match status" value="1"/>
</dbReference>
<keyword evidence="7 10" id="KW-0030">Aminoacyl-tRNA synthetase</keyword>
<dbReference type="Pfam" id="PF05746">
    <property type="entry name" value="DALR_1"/>
    <property type="match status" value="1"/>
</dbReference>
<dbReference type="InterPro" id="IPR001278">
    <property type="entry name" value="Arg-tRNA-ligase"/>
</dbReference>
<dbReference type="CDD" id="cd07956">
    <property type="entry name" value="Anticodon_Ia_Arg"/>
    <property type="match status" value="1"/>
</dbReference>
<dbReference type="CDD" id="cd00671">
    <property type="entry name" value="ArgRS_core"/>
    <property type="match status" value="1"/>
</dbReference>
<evidence type="ECO:0000259" key="12">
    <source>
        <dbReference type="SMART" id="SM01016"/>
    </source>
</evidence>
<dbReference type="PRINTS" id="PR01038">
    <property type="entry name" value="TRNASYNTHARG"/>
</dbReference>
<evidence type="ECO:0000256" key="7">
    <source>
        <dbReference type="ARBA" id="ARBA00023146"/>
    </source>
</evidence>
<keyword evidence="3 10" id="KW-0436">Ligase</keyword>
<dbReference type="GO" id="GO:0005739">
    <property type="term" value="C:mitochondrion"/>
    <property type="evidence" value="ECO:0007669"/>
    <property type="project" value="TreeGrafter"/>
</dbReference>
<dbReference type="GO" id="GO:0004814">
    <property type="term" value="F:arginine-tRNA ligase activity"/>
    <property type="evidence" value="ECO:0007669"/>
    <property type="project" value="UniProtKB-EC"/>
</dbReference>
<dbReference type="PANTHER" id="PTHR11956">
    <property type="entry name" value="ARGINYL-TRNA SYNTHETASE"/>
    <property type="match status" value="1"/>
</dbReference>
<proteinExistence type="inferred from homology"/>
<name>A0AAD5X6F5_9FUNG</name>
<keyword evidence="5 10" id="KW-0067">ATP-binding</keyword>
<evidence type="ECO:0000256" key="9">
    <source>
        <dbReference type="ARBA" id="ARBA00049339"/>
    </source>
</evidence>
<dbReference type="PROSITE" id="PS00178">
    <property type="entry name" value="AA_TRNA_LIGASE_I"/>
    <property type="match status" value="1"/>
</dbReference>
<dbReference type="Gene3D" id="1.10.730.10">
    <property type="entry name" value="Isoleucyl-tRNA Synthetase, Domain 1"/>
    <property type="match status" value="1"/>
</dbReference>
<comment type="similarity">
    <text evidence="1 10">Belongs to the class-I aminoacyl-tRNA synthetase family.</text>
</comment>
<sequence length="760" mass="84276">MTDAHANTLYLSFSPVCLPYAEVATYNLATSTQQSKPTLRLGLAQDLLSLHPTLVVPAGPLTTDKVKLVGKSSITRFFARAFKNGSSLYDEKPALQYEADKWFDAVRAGKGEAEAAKVADAIKAAASSAGDKFLLQNGAVTVADLLAWDAVRTQCAGSKDNKGVASWISAVEAVPGVKGAVELVDAANAKVHQLDVFRYEIIKQVSALTGASGDAIYPLLEEPRDAANGDLSLPLPRLKLPGNPVQIAKDLATNFKTNTLITKAASAGPFLNFSINREILRDRLLPSVLIQESNYGRNASGFGNLAIVEFSSPNIAKPFHAGHLRSTIIGNFIKNVLESAGWATVSINYLGDWGKQYGLLAVGFEQYGSDEELERDPIRHLFDVYVNINRDAEAKPEIHDQARDYFKRMEDGETDALGLWQKFRNLSIVKYKDIYARLNVSFDIYSGESQYSLNQMRNVLEELNDLSLLKPDAGALIVDLKQHKLGTAIIGKTNGSMLYLSRDIAAAIDRQNYYKFDEMFYVVGSQQDHHFRQLFKILELMGKPWSEHCHHINFGMVKSKDGNMSTRKGTVVFLQDILDNVKGEMHEVMKKNENKYAQIEDPEMVSDLVGISAIVVQDMAARRVKDYELDWNRMLSFEGDSGPYLQFAHSRLCSIERKAGFEVSPSVDYSLLTERQAHDLVDIISRWPDVVRDVTTTLEPCNVVSYSLKLSHAVSSALDVLWVMGQERPLAEARLALYRAARITLGNALRSIGLKPLERM</sequence>
<evidence type="ECO:0000256" key="10">
    <source>
        <dbReference type="RuleBase" id="RU363038"/>
    </source>
</evidence>
<dbReference type="SUPFAM" id="SSF55190">
    <property type="entry name" value="Arginyl-tRNA synthetase (ArgRS), N-terminal 'additional' domain"/>
    <property type="match status" value="1"/>
</dbReference>